<proteinExistence type="predicted"/>
<keyword evidence="2" id="KW-1133">Transmembrane helix</keyword>
<evidence type="ECO:0000313" key="4">
    <source>
        <dbReference type="Proteomes" id="UP000000702"/>
    </source>
</evidence>
<dbReference type="InterPro" id="IPR021057">
    <property type="entry name" value="Trypano_invariant_glycop"/>
</dbReference>
<comment type="caution">
    <text evidence="3">The sequence shown here is derived from an EMBL/GenBank/DDBJ whole genome shotgun (WGS) entry which is preliminary data.</text>
</comment>
<accession>F9WIG2</accession>
<name>F9WIG2_TRYCI</name>
<feature type="region of interest" description="Disordered" evidence="1">
    <location>
        <begin position="232"/>
        <end position="253"/>
    </location>
</feature>
<evidence type="ECO:0000256" key="1">
    <source>
        <dbReference type="SAM" id="MobiDB-lite"/>
    </source>
</evidence>
<keyword evidence="4" id="KW-1185">Reference proteome</keyword>
<dbReference type="VEuPathDB" id="TriTrypDB:TcIL3000_0_19610"/>
<feature type="region of interest" description="Disordered" evidence="1">
    <location>
        <begin position="401"/>
        <end position="433"/>
    </location>
</feature>
<evidence type="ECO:0000313" key="3">
    <source>
        <dbReference type="EMBL" id="CCD17109.1"/>
    </source>
</evidence>
<dbReference type="Pfam" id="PF11727">
    <property type="entry name" value="ISG65-75"/>
    <property type="match status" value="1"/>
</dbReference>
<dbReference type="EMBL" id="CAEQ01002585">
    <property type="protein sequence ID" value="CCD17109.1"/>
    <property type="molecule type" value="Genomic_DNA"/>
</dbReference>
<sequence length="433" mass="47031">MLKLGVGIGMMGWVMVMVVVAGGTAGGTGTGSNGECQLNENAAGLLCAIAKLVEKAKNITHNHDYKNVHGTWDYVALHKEQVDYRVDKLPGLIEEAKAKKTLTAKEAEDLTPLYLDAHNKNTQQHNKSKAAIEAHNRTHAEAKNSTAWALGEGYVTGNCNMVSSLLGILQCYVKGSQPEGNPNVETLCKEKSYRLDESHNTLLTNCNKIGKGKTYCNGTGAALKAALDKWNGMDKRKKDTSSGSGSSNENCEVKTGWEERVRKAQEHMSLLDEHVQTIHDAKLLTTAYFSIIDKIKSDVENGQPMKAIVANARKAGQKGAQVVVEKTGDRSPNASHPTAGEKEEVQVTVQLEGLKSLEDEDHDPAHSKESFPKVYIYLLGLLLPLCCLIVCLTLYGVLRKPRSRSSPSHLDDKGSMPVEAATLGKDGSTRVHF</sequence>
<feature type="transmembrane region" description="Helical" evidence="2">
    <location>
        <begin position="374"/>
        <end position="398"/>
    </location>
</feature>
<reference evidence="4" key="1">
    <citation type="submission" date="2011-07" db="EMBL/GenBank/DDBJ databases">
        <title>Divergent evolution of antigenic variation in African trypanosomes.</title>
        <authorList>
            <person name="Jackson A.P."/>
            <person name="Berry A."/>
            <person name="Allison H.C."/>
            <person name="Burton P."/>
            <person name="Anderson J."/>
            <person name="Aslett M."/>
            <person name="Brown R."/>
            <person name="Corton N."/>
            <person name="Harris D."/>
            <person name="Hauser H."/>
            <person name="Gamble J."/>
            <person name="Gilderthorp R."/>
            <person name="McQuillan J."/>
            <person name="Quail M.A."/>
            <person name="Sanders M."/>
            <person name="Van Tonder A."/>
            <person name="Ginger M.L."/>
            <person name="Donelson J.E."/>
            <person name="Field M.C."/>
            <person name="Barry J.D."/>
            <person name="Berriman M."/>
            <person name="Hertz-Fowler C."/>
        </authorList>
    </citation>
    <scope>NUCLEOTIDE SEQUENCE [LARGE SCALE GENOMIC DNA]</scope>
    <source>
        <strain evidence="4">IL3000</strain>
    </source>
</reference>
<reference evidence="3 4" key="2">
    <citation type="journal article" date="2012" name="Proc. Natl. Acad. Sci. U.S.A.">
        <title>Antigenic diversity is generated by distinct evolutionary mechanisms in African trypanosome species.</title>
        <authorList>
            <person name="Jackson A.P."/>
            <person name="Berry A."/>
            <person name="Aslett M."/>
            <person name="Allison H.C."/>
            <person name="Burton P."/>
            <person name="Vavrova-Anderson J."/>
            <person name="Brown R."/>
            <person name="Browne H."/>
            <person name="Corton N."/>
            <person name="Hauser H."/>
            <person name="Gamble J."/>
            <person name="Gilderthorp R."/>
            <person name="Marcello L."/>
            <person name="McQuillan J."/>
            <person name="Otto T.D."/>
            <person name="Quail M.A."/>
            <person name="Sanders M.J."/>
            <person name="van Tonder A."/>
            <person name="Ginger M.L."/>
            <person name="Field M.C."/>
            <person name="Barry J.D."/>
            <person name="Hertz-Fowler C."/>
            <person name="Berriman M."/>
        </authorList>
    </citation>
    <scope>NUCLEOTIDE SEQUENCE [LARGE SCALE GENOMIC DNA]</scope>
    <source>
        <strain evidence="3 4">IL3000</strain>
    </source>
</reference>
<protein>
    <submittedName>
        <fullName evidence="3">WGS project CAEQ00000000 data, annotated contig 784</fullName>
    </submittedName>
</protein>
<gene>
    <name evidence="3" type="ORF">TCIL3000_0_19610</name>
</gene>
<keyword evidence="2" id="KW-0472">Membrane</keyword>
<organism evidence="3 4">
    <name type="scientific">Trypanosoma congolense (strain IL3000)</name>
    <dbReference type="NCBI Taxonomy" id="1068625"/>
    <lineage>
        <taxon>Eukaryota</taxon>
        <taxon>Discoba</taxon>
        <taxon>Euglenozoa</taxon>
        <taxon>Kinetoplastea</taxon>
        <taxon>Metakinetoplastina</taxon>
        <taxon>Trypanosomatida</taxon>
        <taxon>Trypanosomatidae</taxon>
        <taxon>Trypanosoma</taxon>
        <taxon>Nannomonas</taxon>
    </lineage>
</organism>
<dbReference type="AlphaFoldDB" id="F9WIG2"/>
<keyword evidence="2" id="KW-0812">Transmembrane</keyword>
<dbReference type="Proteomes" id="UP000000702">
    <property type="component" value="Unassembled WGS sequence"/>
</dbReference>
<feature type="region of interest" description="Disordered" evidence="1">
    <location>
        <begin position="325"/>
        <end position="344"/>
    </location>
</feature>
<evidence type="ECO:0000256" key="2">
    <source>
        <dbReference type="SAM" id="Phobius"/>
    </source>
</evidence>